<keyword evidence="8 9" id="KW-0472">Membrane</keyword>
<protein>
    <submittedName>
        <fullName evidence="11">Peptide/nickel transport system permease protein</fullName>
    </submittedName>
</protein>
<evidence type="ECO:0000256" key="2">
    <source>
        <dbReference type="ARBA" id="ARBA00022448"/>
    </source>
</evidence>
<feature type="transmembrane region" description="Helical" evidence="9">
    <location>
        <begin position="436"/>
        <end position="461"/>
    </location>
</feature>
<dbReference type="RefSeq" id="WP_124224121.1">
    <property type="nucleotide sequence ID" value="NZ_RKQL01000007.1"/>
</dbReference>
<dbReference type="GO" id="GO:0055085">
    <property type="term" value="P:transmembrane transport"/>
    <property type="evidence" value="ECO:0007669"/>
    <property type="project" value="InterPro"/>
</dbReference>
<feature type="transmembrane region" description="Helical" evidence="9">
    <location>
        <begin position="6"/>
        <end position="24"/>
    </location>
</feature>
<feature type="transmembrane region" description="Helical" evidence="9">
    <location>
        <begin position="286"/>
        <end position="309"/>
    </location>
</feature>
<dbReference type="GO" id="GO:0005886">
    <property type="term" value="C:plasma membrane"/>
    <property type="evidence" value="ECO:0007669"/>
    <property type="project" value="UniProtKB-SubCell"/>
</dbReference>
<evidence type="ECO:0000313" key="12">
    <source>
        <dbReference type="Proteomes" id="UP000272193"/>
    </source>
</evidence>
<reference evidence="11 12" key="1">
    <citation type="submission" date="2018-11" db="EMBL/GenBank/DDBJ databases">
        <title>Genomic Encyclopedia of Type Strains, Phase IV (KMG-IV): sequencing the most valuable type-strain genomes for metagenomic binning, comparative biology and taxonomic classification.</title>
        <authorList>
            <person name="Goeker M."/>
        </authorList>
    </citation>
    <scope>NUCLEOTIDE SEQUENCE [LARGE SCALE GENOMIC DNA]</scope>
    <source>
        <strain evidence="11 12">DSM 101684</strain>
    </source>
</reference>
<comment type="subcellular location">
    <subcellularLocation>
        <location evidence="1 9">Cell membrane</location>
        <topology evidence="1 9">Multi-pass membrane protein</topology>
    </subcellularLocation>
</comment>
<evidence type="ECO:0000256" key="9">
    <source>
        <dbReference type="RuleBase" id="RU363032"/>
    </source>
</evidence>
<dbReference type="CDD" id="cd06261">
    <property type="entry name" value="TM_PBP2"/>
    <property type="match status" value="1"/>
</dbReference>
<keyword evidence="6" id="KW-0653">Protein transport</keyword>
<feature type="domain" description="ABC transmembrane type-1" evidence="10">
    <location>
        <begin position="248"/>
        <end position="458"/>
    </location>
</feature>
<feature type="transmembrane region" description="Helical" evidence="9">
    <location>
        <begin position="159"/>
        <end position="181"/>
    </location>
</feature>
<dbReference type="EMBL" id="RKQL01000007">
    <property type="protein sequence ID" value="RPE63021.1"/>
    <property type="molecule type" value="Genomic_DNA"/>
</dbReference>
<dbReference type="SUPFAM" id="SSF161098">
    <property type="entry name" value="MetI-like"/>
    <property type="match status" value="1"/>
</dbReference>
<dbReference type="OrthoDB" id="9783218at2"/>
<dbReference type="AlphaFoldDB" id="A0A3N4U7D7"/>
<dbReference type="GO" id="GO:0015833">
    <property type="term" value="P:peptide transport"/>
    <property type="evidence" value="ECO:0007669"/>
    <property type="project" value="UniProtKB-KW"/>
</dbReference>
<evidence type="ECO:0000256" key="1">
    <source>
        <dbReference type="ARBA" id="ARBA00004651"/>
    </source>
</evidence>
<comment type="similarity">
    <text evidence="9">Belongs to the binding-protein-dependent transport system permease family.</text>
</comment>
<feature type="transmembrane region" description="Helical" evidence="9">
    <location>
        <begin position="383"/>
        <end position="401"/>
    </location>
</feature>
<keyword evidence="4 9" id="KW-0812">Transmembrane</keyword>
<sequence length="491" mass="53494">MPKFVFLATDLALLAILIGIGVYIRHAARSPSLRQTWIQVLKNPSAVSAGLVLLLFFLLATLDSVHFRPRLPAADAAAASDAPVAYSTRTLSLLDVLLSGPREAVERTYSVPLGTHQFSKESVLVNGKMVRDFPRLAYGGRHLQDPARDWLPDVLRKSAAGLAAGLLASAALWLLVTWRLGKNAAQPLGASFTRLWHGHTAYPWRAALWTLSVLLLLVGWLAALWPYYHVMGTDQTGNDVLFQAIKSVRTAIVIGSLATLATLPLAILFGVLAGYFKGWVDDAIQYLYTVLSSIPSVLLISAFVLLIQVFIDKNPNLFATGLERADVRLFLLAVVLGITGWAQLARLLRAETLKLGELDFVQAARAFGVSDAGIMRRHILPNLMHIVVIVAVLDFSGLVLYEAVLSYVGVGVDPSTNSFGTMINGARNEMSRDPVVWWNLVTAFSFMVTLVLSMTLFSSAVREAFDPRARSFRVHKLPPPRTASAAASSKS</sequence>
<dbReference type="Proteomes" id="UP000272193">
    <property type="component" value="Unassembled WGS sequence"/>
</dbReference>
<feature type="transmembrane region" description="Helical" evidence="9">
    <location>
        <begin position="45"/>
        <end position="62"/>
    </location>
</feature>
<evidence type="ECO:0000313" key="11">
    <source>
        <dbReference type="EMBL" id="RPE63021.1"/>
    </source>
</evidence>
<dbReference type="GO" id="GO:0015031">
    <property type="term" value="P:protein transport"/>
    <property type="evidence" value="ECO:0007669"/>
    <property type="project" value="UniProtKB-KW"/>
</dbReference>
<organism evidence="11 12">
    <name type="scientific">Tibeticola sediminis</name>
    <dbReference type="NCBI Taxonomy" id="1917811"/>
    <lineage>
        <taxon>Bacteria</taxon>
        <taxon>Pseudomonadati</taxon>
        <taxon>Pseudomonadota</taxon>
        <taxon>Betaproteobacteria</taxon>
        <taxon>Burkholderiales</taxon>
        <taxon>Comamonadaceae</taxon>
        <taxon>Tibeticola</taxon>
    </lineage>
</organism>
<accession>A0A3N4U7D7</accession>
<dbReference type="InterPro" id="IPR000515">
    <property type="entry name" value="MetI-like"/>
</dbReference>
<keyword evidence="7 9" id="KW-1133">Transmembrane helix</keyword>
<keyword evidence="5" id="KW-0571">Peptide transport</keyword>
<keyword evidence="2 9" id="KW-0813">Transport</keyword>
<dbReference type="PANTHER" id="PTHR43386:SF24">
    <property type="entry name" value="OLIGOPEPTIDE TRANSPORT SYSTEM PERMEASE PROTEIN AMID"/>
    <property type="match status" value="1"/>
</dbReference>
<name>A0A3N4U7D7_9BURK</name>
<dbReference type="PANTHER" id="PTHR43386">
    <property type="entry name" value="OLIGOPEPTIDE TRANSPORT SYSTEM PERMEASE PROTEIN APPC"/>
    <property type="match status" value="1"/>
</dbReference>
<evidence type="ECO:0000256" key="5">
    <source>
        <dbReference type="ARBA" id="ARBA00022856"/>
    </source>
</evidence>
<dbReference type="InterPro" id="IPR035906">
    <property type="entry name" value="MetI-like_sf"/>
</dbReference>
<feature type="transmembrane region" description="Helical" evidence="9">
    <location>
        <begin position="329"/>
        <end position="348"/>
    </location>
</feature>
<evidence type="ECO:0000256" key="3">
    <source>
        <dbReference type="ARBA" id="ARBA00022475"/>
    </source>
</evidence>
<dbReference type="InterPro" id="IPR050366">
    <property type="entry name" value="BP-dependent_transpt_permease"/>
</dbReference>
<comment type="caution">
    <text evidence="11">The sequence shown here is derived from an EMBL/GenBank/DDBJ whole genome shotgun (WGS) entry which is preliminary data.</text>
</comment>
<feature type="transmembrane region" description="Helical" evidence="9">
    <location>
        <begin position="202"/>
        <end position="228"/>
    </location>
</feature>
<evidence type="ECO:0000256" key="6">
    <source>
        <dbReference type="ARBA" id="ARBA00022927"/>
    </source>
</evidence>
<keyword evidence="3" id="KW-1003">Cell membrane</keyword>
<evidence type="ECO:0000259" key="10">
    <source>
        <dbReference type="PROSITE" id="PS50928"/>
    </source>
</evidence>
<feature type="transmembrane region" description="Helical" evidence="9">
    <location>
        <begin position="248"/>
        <end position="274"/>
    </location>
</feature>
<gene>
    <name evidence="11" type="ORF">EDC62_2483</name>
</gene>
<keyword evidence="12" id="KW-1185">Reference proteome</keyword>
<evidence type="ECO:0000256" key="8">
    <source>
        <dbReference type="ARBA" id="ARBA00023136"/>
    </source>
</evidence>
<proteinExistence type="inferred from homology"/>
<evidence type="ECO:0000256" key="4">
    <source>
        <dbReference type="ARBA" id="ARBA00022692"/>
    </source>
</evidence>
<dbReference type="Pfam" id="PF00528">
    <property type="entry name" value="BPD_transp_1"/>
    <property type="match status" value="1"/>
</dbReference>
<evidence type="ECO:0000256" key="7">
    <source>
        <dbReference type="ARBA" id="ARBA00022989"/>
    </source>
</evidence>
<dbReference type="Gene3D" id="1.10.3720.10">
    <property type="entry name" value="MetI-like"/>
    <property type="match status" value="1"/>
</dbReference>
<dbReference type="PROSITE" id="PS50928">
    <property type="entry name" value="ABC_TM1"/>
    <property type="match status" value="1"/>
</dbReference>